<dbReference type="InterPro" id="IPR036034">
    <property type="entry name" value="PDZ_sf"/>
</dbReference>
<dbReference type="OrthoDB" id="1748676at2759"/>
<dbReference type="Pfam" id="PF13180">
    <property type="entry name" value="PDZ_2"/>
    <property type="match status" value="1"/>
</dbReference>
<proteinExistence type="predicted"/>
<dbReference type="EMBL" id="JAKOGI010000666">
    <property type="protein sequence ID" value="KAJ8431716.1"/>
    <property type="molecule type" value="Genomic_DNA"/>
</dbReference>
<accession>A0A9Q1Q852</accession>
<protein>
    <recommendedName>
        <fullName evidence="1">PDZ domain-containing protein</fullName>
    </recommendedName>
</protein>
<feature type="domain" description="PDZ" evidence="1">
    <location>
        <begin position="81"/>
        <end position="172"/>
    </location>
</feature>
<dbReference type="PANTHER" id="PTHR47389">
    <property type="entry name" value="OS09G0436400 PROTEIN"/>
    <property type="match status" value="1"/>
</dbReference>
<dbReference type="Gene3D" id="2.30.42.10">
    <property type="match status" value="1"/>
</dbReference>
<organism evidence="2 3">
    <name type="scientific">Carnegiea gigantea</name>
    <dbReference type="NCBI Taxonomy" id="171969"/>
    <lineage>
        <taxon>Eukaryota</taxon>
        <taxon>Viridiplantae</taxon>
        <taxon>Streptophyta</taxon>
        <taxon>Embryophyta</taxon>
        <taxon>Tracheophyta</taxon>
        <taxon>Spermatophyta</taxon>
        <taxon>Magnoliopsida</taxon>
        <taxon>eudicotyledons</taxon>
        <taxon>Gunneridae</taxon>
        <taxon>Pentapetalae</taxon>
        <taxon>Caryophyllales</taxon>
        <taxon>Cactineae</taxon>
        <taxon>Cactaceae</taxon>
        <taxon>Cactoideae</taxon>
        <taxon>Echinocereeae</taxon>
        <taxon>Carnegiea</taxon>
    </lineage>
</organism>
<reference evidence="2" key="1">
    <citation type="submission" date="2022-04" db="EMBL/GenBank/DDBJ databases">
        <title>Carnegiea gigantea Genome sequencing and assembly v2.</title>
        <authorList>
            <person name="Copetti D."/>
            <person name="Sanderson M.J."/>
            <person name="Burquez A."/>
            <person name="Wojciechowski M.F."/>
        </authorList>
    </citation>
    <scope>NUCLEOTIDE SEQUENCE</scope>
    <source>
        <strain evidence="2">SGP5-SGP5p</strain>
        <tissue evidence="2">Aerial part</tissue>
    </source>
</reference>
<name>A0A9Q1Q852_9CARY</name>
<evidence type="ECO:0000259" key="1">
    <source>
        <dbReference type="Pfam" id="PF13180"/>
    </source>
</evidence>
<comment type="caution">
    <text evidence="2">The sequence shown here is derived from an EMBL/GenBank/DDBJ whole genome shotgun (WGS) entry which is preliminary data.</text>
</comment>
<dbReference type="PANTHER" id="PTHR47389:SF4">
    <property type="entry name" value="OS09G0436400 PROTEIN"/>
    <property type="match status" value="1"/>
</dbReference>
<gene>
    <name evidence="2" type="ORF">Cgig2_028498</name>
</gene>
<keyword evidence="3" id="KW-1185">Reference proteome</keyword>
<dbReference type="InterPro" id="IPR001478">
    <property type="entry name" value="PDZ"/>
</dbReference>
<dbReference type="Proteomes" id="UP001153076">
    <property type="component" value="Unassembled WGS sequence"/>
</dbReference>
<evidence type="ECO:0000313" key="2">
    <source>
        <dbReference type="EMBL" id="KAJ8431716.1"/>
    </source>
</evidence>
<dbReference type="SUPFAM" id="SSF50156">
    <property type="entry name" value="PDZ domain-like"/>
    <property type="match status" value="1"/>
</dbReference>
<evidence type="ECO:0000313" key="3">
    <source>
        <dbReference type="Proteomes" id="UP001153076"/>
    </source>
</evidence>
<dbReference type="AlphaFoldDB" id="A0A9Q1Q852"/>
<sequence>MADPLYSLEAQNAEDAKVNAGQRAGKQLGRTFCSTGQSTSLEEKRFAAQKLGPGAGMTRSTLEDHVATTLAGLDILRPCHGIRLSDLYALDVALLEKIVQNPAACRGVIVEKVKKGSPAELAGILPYDAIVQFGGSAVESSLKLFDSMWDKIGESVEVEVIRATGKHEKLSIVVQDTDPQRYYR</sequence>